<dbReference type="InterPro" id="IPR004839">
    <property type="entry name" value="Aminotransferase_I/II_large"/>
</dbReference>
<comment type="caution">
    <text evidence="7">The sequence shown here is derived from an EMBL/GenBank/DDBJ whole genome shotgun (WGS) entry which is preliminary data.</text>
</comment>
<dbReference type="Gene3D" id="3.40.640.10">
    <property type="entry name" value="Type I PLP-dependent aspartate aminotransferase-like (Major domain)"/>
    <property type="match status" value="1"/>
</dbReference>
<keyword evidence="5" id="KW-0804">Transcription</keyword>
<dbReference type="PROSITE" id="PS50949">
    <property type="entry name" value="HTH_GNTR"/>
    <property type="match status" value="1"/>
</dbReference>
<name>A0A7W6W9P6_9PROT</name>
<dbReference type="GO" id="GO:0030170">
    <property type="term" value="F:pyridoxal phosphate binding"/>
    <property type="evidence" value="ECO:0007669"/>
    <property type="project" value="InterPro"/>
</dbReference>
<dbReference type="EMBL" id="JACIGK010000010">
    <property type="protein sequence ID" value="MBB4266013.1"/>
    <property type="molecule type" value="Genomic_DNA"/>
</dbReference>
<evidence type="ECO:0000256" key="4">
    <source>
        <dbReference type="ARBA" id="ARBA00023125"/>
    </source>
</evidence>
<dbReference type="GO" id="GO:0003700">
    <property type="term" value="F:DNA-binding transcription factor activity"/>
    <property type="evidence" value="ECO:0007669"/>
    <property type="project" value="InterPro"/>
</dbReference>
<organism evidence="7 8">
    <name type="scientific">Roseospira visakhapatnamensis</name>
    <dbReference type="NCBI Taxonomy" id="390880"/>
    <lineage>
        <taxon>Bacteria</taxon>
        <taxon>Pseudomonadati</taxon>
        <taxon>Pseudomonadota</taxon>
        <taxon>Alphaproteobacteria</taxon>
        <taxon>Rhodospirillales</taxon>
        <taxon>Rhodospirillaceae</taxon>
        <taxon>Roseospira</taxon>
    </lineage>
</organism>
<dbReference type="SUPFAM" id="SSF46785">
    <property type="entry name" value="Winged helix' DNA-binding domain"/>
    <property type="match status" value="1"/>
</dbReference>
<dbReference type="GO" id="GO:0003677">
    <property type="term" value="F:DNA binding"/>
    <property type="evidence" value="ECO:0007669"/>
    <property type="project" value="UniProtKB-KW"/>
</dbReference>
<dbReference type="AlphaFoldDB" id="A0A7W6W9P6"/>
<dbReference type="Pfam" id="PF00392">
    <property type="entry name" value="GntR"/>
    <property type="match status" value="1"/>
</dbReference>
<accession>A0A7W6W9P6</accession>
<dbReference type="Gene3D" id="1.10.10.10">
    <property type="entry name" value="Winged helix-like DNA-binding domain superfamily/Winged helix DNA-binding domain"/>
    <property type="match status" value="1"/>
</dbReference>
<dbReference type="InterPro" id="IPR051446">
    <property type="entry name" value="HTH_trans_reg/aminotransferase"/>
</dbReference>
<proteinExistence type="inferred from homology"/>
<dbReference type="RefSeq" id="WP_184043961.1">
    <property type="nucleotide sequence ID" value="NZ_JACIGK010000010.1"/>
</dbReference>
<dbReference type="CDD" id="cd07377">
    <property type="entry name" value="WHTH_GntR"/>
    <property type="match status" value="1"/>
</dbReference>
<dbReference type="SUPFAM" id="SSF53383">
    <property type="entry name" value="PLP-dependent transferases"/>
    <property type="match status" value="1"/>
</dbReference>
<dbReference type="PANTHER" id="PTHR46577">
    <property type="entry name" value="HTH-TYPE TRANSCRIPTIONAL REGULATORY PROTEIN GABR"/>
    <property type="match status" value="1"/>
</dbReference>
<evidence type="ECO:0000256" key="3">
    <source>
        <dbReference type="ARBA" id="ARBA00023015"/>
    </source>
</evidence>
<evidence type="ECO:0000313" key="7">
    <source>
        <dbReference type="EMBL" id="MBB4266013.1"/>
    </source>
</evidence>
<feature type="domain" description="HTH gntR-type" evidence="6">
    <location>
        <begin position="24"/>
        <end position="92"/>
    </location>
</feature>
<keyword evidence="3" id="KW-0805">Transcription regulation</keyword>
<dbReference type="PANTHER" id="PTHR46577:SF1">
    <property type="entry name" value="HTH-TYPE TRANSCRIPTIONAL REGULATORY PROTEIN GABR"/>
    <property type="match status" value="1"/>
</dbReference>
<reference evidence="7 8" key="1">
    <citation type="submission" date="2020-08" db="EMBL/GenBank/DDBJ databases">
        <title>Genome sequencing of Purple Non-Sulfur Bacteria from various extreme environments.</title>
        <authorList>
            <person name="Mayer M."/>
        </authorList>
    </citation>
    <scope>NUCLEOTIDE SEQUENCE [LARGE SCALE GENOMIC DNA]</scope>
    <source>
        <strain evidence="7 8">JA131</strain>
    </source>
</reference>
<dbReference type="InterPro" id="IPR015424">
    <property type="entry name" value="PyrdxlP-dep_Trfase"/>
</dbReference>
<dbReference type="InterPro" id="IPR036390">
    <property type="entry name" value="WH_DNA-bd_sf"/>
</dbReference>
<dbReference type="SMART" id="SM00345">
    <property type="entry name" value="HTH_GNTR"/>
    <property type="match status" value="1"/>
</dbReference>
<evidence type="ECO:0000256" key="5">
    <source>
        <dbReference type="ARBA" id="ARBA00023163"/>
    </source>
</evidence>
<comment type="similarity">
    <text evidence="1">In the C-terminal section; belongs to the class-I pyridoxal-phosphate-dependent aminotransferase family.</text>
</comment>
<evidence type="ECO:0000256" key="1">
    <source>
        <dbReference type="ARBA" id="ARBA00005384"/>
    </source>
</evidence>
<protein>
    <submittedName>
        <fullName evidence="7">DNA-binding transcriptional MocR family regulator</fullName>
    </submittedName>
</protein>
<dbReference type="InterPro" id="IPR000524">
    <property type="entry name" value="Tscrpt_reg_HTH_GntR"/>
</dbReference>
<evidence type="ECO:0000259" key="6">
    <source>
        <dbReference type="PROSITE" id="PS50949"/>
    </source>
</evidence>
<dbReference type="Proteomes" id="UP000554286">
    <property type="component" value="Unassembled WGS sequence"/>
</dbReference>
<dbReference type="Pfam" id="PF00155">
    <property type="entry name" value="Aminotran_1_2"/>
    <property type="match status" value="1"/>
</dbReference>
<evidence type="ECO:0000313" key="8">
    <source>
        <dbReference type="Proteomes" id="UP000554286"/>
    </source>
</evidence>
<gene>
    <name evidence="7" type="ORF">GGD89_001639</name>
</gene>
<dbReference type="InterPro" id="IPR036388">
    <property type="entry name" value="WH-like_DNA-bd_sf"/>
</dbReference>
<evidence type="ECO:0000256" key="2">
    <source>
        <dbReference type="ARBA" id="ARBA00022898"/>
    </source>
</evidence>
<keyword evidence="2" id="KW-0663">Pyridoxal phosphate</keyword>
<keyword evidence="8" id="KW-1185">Reference proteome</keyword>
<dbReference type="CDD" id="cd00609">
    <property type="entry name" value="AAT_like"/>
    <property type="match status" value="1"/>
</dbReference>
<dbReference type="InterPro" id="IPR015421">
    <property type="entry name" value="PyrdxlP-dep_Trfase_major"/>
</dbReference>
<sequence>MTNAPAAQGTLSAPWRPPALSGEGPVYQAIADALATDIAAGRLTPGVRLPTHRDLAEALGVTVTTITRAYAEARRRGLVTGTVGRGTFVTDPATRRDAAALVGAGHGADMPWPGFTAVRPDTPWCATPDAEERTVDLGPNLPVPVGAEALLAQTLTELAADPRDLASLLAYQPDLGMPHHREAGARWAARSGLPADPGSVVVTAGVQHALTVSLMTLTRPGETVLCGSLTFPGLKLMAERLGLTLEPVALDDDGLVPDSLDAAARRTGARALFCVPTLQNPLGLTFSQARREALAEVARRRDLWVIEDDIYGLLAPQRPPPIAALIPERTLFLAGTSKVLAPGLRTGFAVVPTPLRARFAVSVRASLWMAPPLMVEIAARWMAGGQADRLIQAQRTAVAARRQVAETALRGLPWISGPGAFHIWLPLPPPWRAETYRDAVAARGVVVLAASTFHVGSGAPPEAVRLCLGAEVSPDRLGRALSVAREVLETGPRASAAGP</sequence>
<keyword evidence="4 7" id="KW-0238">DNA-binding</keyword>